<comment type="caution">
    <text evidence="4">The sequence shown here is derived from an EMBL/GenBank/DDBJ whole genome shotgun (WGS) entry which is preliminary data.</text>
</comment>
<evidence type="ECO:0000313" key="4">
    <source>
        <dbReference type="EMBL" id="MDN4613748.1"/>
    </source>
</evidence>
<keyword evidence="2" id="KW-0472">Membrane</keyword>
<proteinExistence type="predicted"/>
<organism evidence="4 5">
    <name type="scientific">Leifsonia williamsii</name>
    <dbReference type="NCBI Taxonomy" id="3035919"/>
    <lineage>
        <taxon>Bacteria</taxon>
        <taxon>Bacillati</taxon>
        <taxon>Actinomycetota</taxon>
        <taxon>Actinomycetes</taxon>
        <taxon>Micrococcales</taxon>
        <taxon>Microbacteriaceae</taxon>
        <taxon>Leifsonia</taxon>
    </lineage>
</organism>
<keyword evidence="2" id="KW-0812">Transmembrane</keyword>
<dbReference type="Proteomes" id="UP001174208">
    <property type="component" value="Unassembled WGS sequence"/>
</dbReference>
<evidence type="ECO:0000256" key="1">
    <source>
        <dbReference type="SAM" id="MobiDB-lite"/>
    </source>
</evidence>
<evidence type="ECO:0000256" key="3">
    <source>
        <dbReference type="SAM" id="SignalP"/>
    </source>
</evidence>
<evidence type="ECO:0008006" key="6">
    <source>
        <dbReference type="Google" id="ProtNLM"/>
    </source>
</evidence>
<keyword evidence="2" id="KW-1133">Transmembrane helix</keyword>
<sequence>MTAAIALTALLASVTTPVLSAAAAGPAPAPLLVGSETLAGGAGAAGSMDLTALGTLGWVHADGSGTETKASASDPLELTNLHPDTPLATLTDSPIAFSWSDGAGTASAEGVTTGAVYRYDLSTVGDTTAYDAGYRLTVPAADSVRQVVLVSGIWQADARFSVTTLDGTAVYGTQLSAGGSASVKKTTVTLRPGEGAVISATLRAVHGRDGNVSFMGAALRSLESGPQLATGPVPSTMDLTAEGALDWLHLDGATMERSADGDGSLGVANRDASGTINQQGDNPATYSWSNGTTVVQQPGTRTGGVFLARTGDFAQPWGWDLTVASAPGPRTLRFVAGAWQATAQLTVTLDGATTPVLTDGSLSAGGAAVSYLYTVSIPAGSSAKISTQLTNTTEANGNGNVTLAGVTLAEQDFHAALSTLVQQAEALDASGAEPAIADQLDAETEVAKALLADAGAPALDVQREVALLQAAVAAATASSSGAQYTYQTNPGLTASFGWEGDKDAPIAFIDGSYRLRDHGNTIVTFGVPDIPGKIGWRNAEGYLPAFISTYAKGGLEFTIQSFSDEVTVGGNRFEVAYSRMTTKNTTAAAATLPRVSTALVPLNGGAAETTVAAGATVVRDYAIGADRFGNTYAWPTDAQLQALGSYDEHYSHMRDYWNGRLSAIADITALPDARLINAYKAGYIYTLLIRDDVNGQKQLHVGENGYDEMFDHDTIGIVSNLLNLGDFTYAKDYLATLPAQLQYQDAKWKYSVPYAIYLQRTGDEGFVRDHFDVIKTNTHTISSDREDGGTGIIKITNAIDSDGHWTVDNWSALYGLSTYKYLAEKLGDPAEAAWAQSEYDSLMAAANAKLDATRAQYGLGYIPMAMDQPNESGPRSDPRDANWASMFLFGGWAWDSYLYGMPQSGSMLTDIDKTYAYGIDRRKGVSDSPYNFGGYPHGFYSSAYNAGYGGAALRGEQYRDIGIKAYEFMIDHSQSGPFGWWEGVAYPSDGSPWDIAHASGGGGSDQHMWGQAMNTKMLFDSLVSLASDGSLIIGRGVPTEWVADGKKVALDDFPVSDGGRIGYAMEAKKNTVALSFSGDLDKVPGISVQLMALKDNIASVNVKGAKVDAAAGTISLPKGTTKVTIKLGHPVLTATKQPSISGKPVVGSTLTAKQGTWTAQGASFAYRWLRDGRPIEVPAAPAASGASALAAVVAQPAAAATGATYTPTAADAGHAISVRVTASLAGYDDGTATSAAVRIAAAAGPGGGGDGGGAGGGGASGGAGGASDPAATGSGDGVLASTGSDAAWPLGLLAAALIAVGAVAFGVRRSRRA</sequence>
<feature type="transmembrane region" description="Helical" evidence="2">
    <location>
        <begin position="1286"/>
        <end position="1307"/>
    </location>
</feature>
<dbReference type="Gene3D" id="2.60.40.2700">
    <property type="match status" value="1"/>
</dbReference>
<feature type="chain" id="PRO_5046823703" description="Sugar-binding protein" evidence="3">
    <location>
        <begin position="21"/>
        <end position="1313"/>
    </location>
</feature>
<keyword evidence="3" id="KW-0732">Signal</keyword>
<dbReference type="InterPro" id="IPR012341">
    <property type="entry name" value="6hp_glycosidase-like_sf"/>
</dbReference>
<dbReference type="InterPro" id="IPR008928">
    <property type="entry name" value="6-hairpin_glycosidase_sf"/>
</dbReference>
<dbReference type="RefSeq" id="WP_301210145.1">
    <property type="nucleotide sequence ID" value="NZ_JAROCF010000001.1"/>
</dbReference>
<protein>
    <recommendedName>
        <fullName evidence="6">Sugar-binding protein</fullName>
    </recommendedName>
</protein>
<evidence type="ECO:0000256" key="2">
    <source>
        <dbReference type="SAM" id="Phobius"/>
    </source>
</evidence>
<reference evidence="4" key="1">
    <citation type="submission" date="2023-06" db="EMBL/GenBank/DDBJ databases">
        <title>MT1 and MT2 Draft Genomes of Novel Species.</title>
        <authorList>
            <person name="Venkateswaran K."/>
        </authorList>
    </citation>
    <scope>NUCLEOTIDE SEQUENCE</scope>
    <source>
        <strain evidence="4">F6_8S_P_1B</strain>
    </source>
</reference>
<accession>A0ABT8K8F0</accession>
<feature type="signal peptide" evidence="3">
    <location>
        <begin position="1"/>
        <end position="20"/>
    </location>
</feature>
<dbReference type="SUPFAM" id="SSF48208">
    <property type="entry name" value="Six-hairpin glycosidases"/>
    <property type="match status" value="1"/>
</dbReference>
<feature type="compositionally biased region" description="Gly residues" evidence="1">
    <location>
        <begin position="1247"/>
        <end position="1265"/>
    </location>
</feature>
<gene>
    <name evidence="4" type="ORF">P5G50_04710</name>
</gene>
<keyword evidence="5" id="KW-1185">Reference proteome</keyword>
<evidence type="ECO:0000313" key="5">
    <source>
        <dbReference type="Proteomes" id="UP001174208"/>
    </source>
</evidence>
<feature type="region of interest" description="Disordered" evidence="1">
    <location>
        <begin position="1247"/>
        <end position="1270"/>
    </location>
</feature>
<name>A0ABT8K8F0_9MICO</name>
<dbReference type="Gene3D" id="1.50.10.10">
    <property type="match status" value="1"/>
</dbReference>
<dbReference type="EMBL" id="JAROCF010000001">
    <property type="protein sequence ID" value="MDN4613748.1"/>
    <property type="molecule type" value="Genomic_DNA"/>
</dbReference>